<dbReference type="PROSITE" id="PS51257">
    <property type="entry name" value="PROKAR_LIPOPROTEIN"/>
    <property type="match status" value="1"/>
</dbReference>
<comment type="caution">
    <text evidence="2">The sequence shown here is derived from an EMBL/GenBank/DDBJ whole genome shotgun (WGS) entry which is preliminary data.</text>
</comment>
<feature type="signal peptide" evidence="1">
    <location>
        <begin position="1"/>
        <end position="22"/>
    </location>
</feature>
<protein>
    <submittedName>
        <fullName evidence="2">Uncharacterized protein</fullName>
    </submittedName>
</protein>
<organism evidence="2 3">
    <name type="scientific">Dyadobacter chenwenxiniae</name>
    <dbReference type="NCBI Taxonomy" id="2906456"/>
    <lineage>
        <taxon>Bacteria</taxon>
        <taxon>Pseudomonadati</taxon>
        <taxon>Bacteroidota</taxon>
        <taxon>Cytophagia</taxon>
        <taxon>Cytophagales</taxon>
        <taxon>Spirosomataceae</taxon>
        <taxon>Dyadobacter</taxon>
    </lineage>
</organism>
<dbReference type="Proteomes" id="UP001139000">
    <property type="component" value="Unassembled WGS sequence"/>
</dbReference>
<dbReference type="EMBL" id="JAJTTC010000001">
    <property type="protein sequence ID" value="MCF0061344.1"/>
    <property type="molecule type" value="Genomic_DNA"/>
</dbReference>
<dbReference type="RefSeq" id="WP_234654581.1">
    <property type="nucleotide sequence ID" value="NZ_CP094997.1"/>
</dbReference>
<gene>
    <name evidence="2" type="ORF">LXM26_07560</name>
</gene>
<accession>A0A9X1TE55</accession>
<dbReference type="AlphaFoldDB" id="A0A9X1TE55"/>
<proteinExistence type="predicted"/>
<keyword evidence="3" id="KW-1185">Reference proteome</keyword>
<sequence>MKRFLKASACIPVLLLSTFSCQNKLEQSDVKPAAPVGIENGRLSFKTIADFNSEVNQLHQSGPKADYVTLISERIGGNKEFSSLRNNNDASSKVNSEIALDTLIQDELFASLLNEEAELSVDNIIYKVTEQGTYACKSENYERLLEILSTNPKHGNSDVANDEAGDSKQIDDGIFFFDSFASQGASKKVHFEVAETFETTSPEEQNARVSYNYHPASVYNSFESHAFGKKTIVGKWIEKALGNKEAVYINFPNSGNERMKLTFYDTNYLVYKSIGLKVETQHKTWIGWNGSLPVEELRLGWDAINFTTKLPNAPSTGLPSVSFGKLHLGSLGIDVASFSVLDGQVADPVSNAITSALKGVVNEALSTTVSKLYSLIKSNLGGQNAWERSVTAAFRIIYPDKVTTLLGRYEEIENNTDKISRKFDWSTPILGFSSTGGNLTPIYKTGTTYDITEGSVYACATRFGNTIGIRIVKD</sequence>
<name>A0A9X1TE55_9BACT</name>
<evidence type="ECO:0000256" key="1">
    <source>
        <dbReference type="SAM" id="SignalP"/>
    </source>
</evidence>
<keyword evidence="1" id="KW-0732">Signal</keyword>
<evidence type="ECO:0000313" key="3">
    <source>
        <dbReference type="Proteomes" id="UP001139000"/>
    </source>
</evidence>
<feature type="chain" id="PRO_5040849376" evidence="1">
    <location>
        <begin position="23"/>
        <end position="474"/>
    </location>
</feature>
<reference evidence="2" key="1">
    <citation type="submission" date="2021-12" db="EMBL/GenBank/DDBJ databases">
        <title>Novel species in genus Dyadobacter.</title>
        <authorList>
            <person name="Ma C."/>
        </authorList>
    </citation>
    <scope>NUCLEOTIDE SEQUENCE</scope>
    <source>
        <strain evidence="2">LJ419</strain>
    </source>
</reference>
<evidence type="ECO:0000313" key="2">
    <source>
        <dbReference type="EMBL" id="MCF0061344.1"/>
    </source>
</evidence>